<name>A0AAU7E558_9BACT</name>
<feature type="compositionally biased region" description="Basic and acidic residues" evidence="1">
    <location>
        <begin position="144"/>
        <end position="153"/>
    </location>
</feature>
<evidence type="ECO:0000256" key="2">
    <source>
        <dbReference type="SAM" id="Phobius"/>
    </source>
</evidence>
<organism evidence="3">
    <name type="scientific">Campylobacter sp. CCS1377</name>
    <dbReference type="NCBI Taxonomy" id="3158229"/>
    <lineage>
        <taxon>Bacteria</taxon>
        <taxon>Pseudomonadati</taxon>
        <taxon>Campylobacterota</taxon>
        <taxon>Epsilonproteobacteria</taxon>
        <taxon>Campylobacterales</taxon>
        <taxon>Campylobacteraceae</taxon>
        <taxon>Campylobacter</taxon>
    </lineage>
</organism>
<reference evidence="3" key="1">
    <citation type="submission" date="2024-05" db="EMBL/GenBank/DDBJ databases">
        <title>Campylobacter coli isolated from environmental waters in Slovenia.</title>
        <authorList>
            <person name="Zautner A.E."/>
            <person name="Bunk B."/>
            <person name="Riedel T."/>
            <person name="Sproeer C."/>
        </authorList>
    </citation>
    <scope>NUCLEOTIDE SEQUENCE</scope>
    <source>
        <strain evidence="3">CCS1377</strain>
    </source>
</reference>
<keyword evidence="2" id="KW-1133">Transmembrane helix</keyword>
<keyword evidence="2" id="KW-0812">Transmembrane</keyword>
<dbReference type="RefSeq" id="WP_348518175.1">
    <property type="nucleotide sequence ID" value="NZ_CP155620.1"/>
</dbReference>
<sequence>MSAKSFIIVLFLMIVSGFCGAFLCYLFLNLDRFYENNSEVNVVEYNLPLDDENISMDEKSQNFEKEEQNLTNTPLELNNTLQTSTQNIFESKEKQRSQIANAHDEDILENPQIPQEHFISDMPPTILIPKESESQKTKPQTTKNKKETKENTKAKQSASKNKKDHLVKELSNKNFQIYIKNGEELSDYRLELLKDMFKPLYENIKDAKIKILITLFDNNNMSLKLQNLSLKNKKNKNPQDYINLTKKSINFHYQANEIDNFSNKNSLIDFIENYKNNSLIKLVKIKAYSDGKGSDFANYMLGLKRGTYLAHFFLNFSEEIEIVSFGKENYPKNARNSEEQRYQYRKVEISF</sequence>
<dbReference type="SUPFAM" id="SSF103088">
    <property type="entry name" value="OmpA-like"/>
    <property type="match status" value="1"/>
</dbReference>
<evidence type="ECO:0000313" key="3">
    <source>
        <dbReference type="EMBL" id="XBJ28572.1"/>
    </source>
</evidence>
<protein>
    <recommendedName>
        <fullName evidence="4">OmpA-like domain-containing protein</fullName>
    </recommendedName>
</protein>
<keyword evidence="2" id="KW-0472">Membrane</keyword>
<evidence type="ECO:0008006" key="4">
    <source>
        <dbReference type="Google" id="ProtNLM"/>
    </source>
</evidence>
<gene>
    <name evidence="3" type="ORF">AAH949_05550</name>
</gene>
<evidence type="ECO:0000256" key="1">
    <source>
        <dbReference type="SAM" id="MobiDB-lite"/>
    </source>
</evidence>
<feature type="region of interest" description="Disordered" evidence="1">
    <location>
        <begin position="128"/>
        <end position="166"/>
    </location>
</feature>
<proteinExistence type="predicted"/>
<dbReference type="AlphaFoldDB" id="A0AAU7E558"/>
<dbReference type="Gene3D" id="3.30.1330.60">
    <property type="entry name" value="OmpA-like domain"/>
    <property type="match status" value="1"/>
</dbReference>
<dbReference type="EMBL" id="CP155620">
    <property type="protein sequence ID" value="XBJ28572.1"/>
    <property type="molecule type" value="Genomic_DNA"/>
</dbReference>
<dbReference type="InterPro" id="IPR036737">
    <property type="entry name" value="OmpA-like_sf"/>
</dbReference>
<accession>A0AAU7E558</accession>
<feature type="transmembrane region" description="Helical" evidence="2">
    <location>
        <begin position="6"/>
        <end position="28"/>
    </location>
</feature>